<dbReference type="EMBL" id="JAINUF010000004">
    <property type="protein sequence ID" value="KAJ8365827.1"/>
    <property type="molecule type" value="Genomic_DNA"/>
</dbReference>
<sequence length="74" mass="8214">MVALTGAELSRSGAFHRAIWAAESDIHLDEHVPSSRPLLTRHGQVCEFEANGRTLRNPPGRHPSRTTRDKQSVT</sequence>
<name>A0A9Q1FTE9_SYNKA</name>
<evidence type="ECO:0000256" key="1">
    <source>
        <dbReference type="SAM" id="MobiDB-lite"/>
    </source>
</evidence>
<gene>
    <name evidence="2" type="ORF">SKAU_G00146580</name>
</gene>
<comment type="caution">
    <text evidence="2">The sequence shown here is derived from an EMBL/GenBank/DDBJ whole genome shotgun (WGS) entry which is preliminary data.</text>
</comment>
<proteinExistence type="predicted"/>
<feature type="region of interest" description="Disordered" evidence="1">
    <location>
        <begin position="49"/>
        <end position="74"/>
    </location>
</feature>
<evidence type="ECO:0000313" key="3">
    <source>
        <dbReference type="Proteomes" id="UP001152622"/>
    </source>
</evidence>
<dbReference type="AlphaFoldDB" id="A0A9Q1FTE9"/>
<protein>
    <submittedName>
        <fullName evidence="2">Uncharacterized protein</fullName>
    </submittedName>
</protein>
<keyword evidence="3" id="KW-1185">Reference proteome</keyword>
<evidence type="ECO:0000313" key="2">
    <source>
        <dbReference type="EMBL" id="KAJ8365827.1"/>
    </source>
</evidence>
<organism evidence="2 3">
    <name type="scientific">Synaphobranchus kaupii</name>
    <name type="common">Kaup's arrowtooth eel</name>
    <dbReference type="NCBI Taxonomy" id="118154"/>
    <lineage>
        <taxon>Eukaryota</taxon>
        <taxon>Metazoa</taxon>
        <taxon>Chordata</taxon>
        <taxon>Craniata</taxon>
        <taxon>Vertebrata</taxon>
        <taxon>Euteleostomi</taxon>
        <taxon>Actinopterygii</taxon>
        <taxon>Neopterygii</taxon>
        <taxon>Teleostei</taxon>
        <taxon>Anguilliformes</taxon>
        <taxon>Synaphobranchidae</taxon>
        <taxon>Synaphobranchus</taxon>
    </lineage>
</organism>
<reference evidence="2" key="1">
    <citation type="journal article" date="2023" name="Science">
        <title>Genome structures resolve the early diversification of teleost fishes.</title>
        <authorList>
            <person name="Parey E."/>
            <person name="Louis A."/>
            <person name="Montfort J."/>
            <person name="Bouchez O."/>
            <person name="Roques C."/>
            <person name="Iampietro C."/>
            <person name="Lluch J."/>
            <person name="Castinel A."/>
            <person name="Donnadieu C."/>
            <person name="Desvignes T."/>
            <person name="Floi Bucao C."/>
            <person name="Jouanno E."/>
            <person name="Wen M."/>
            <person name="Mejri S."/>
            <person name="Dirks R."/>
            <person name="Jansen H."/>
            <person name="Henkel C."/>
            <person name="Chen W.J."/>
            <person name="Zahm M."/>
            <person name="Cabau C."/>
            <person name="Klopp C."/>
            <person name="Thompson A.W."/>
            <person name="Robinson-Rechavi M."/>
            <person name="Braasch I."/>
            <person name="Lecointre G."/>
            <person name="Bobe J."/>
            <person name="Postlethwait J.H."/>
            <person name="Berthelot C."/>
            <person name="Roest Crollius H."/>
            <person name="Guiguen Y."/>
        </authorList>
    </citation>
    <scope>NUCLEOTIDE SEQUENCE</scope>
    <source>
        <strain evidence="2">WJC10195</strain>
    </source>
</reference>
<dbReference type="Proteomes" id="UP001152622">
    <property type="component" value="Chromosome 4"/>
</dbReference>
<accession>A0A9Q1FTE9</accession>